<feature type="non-terminal residue" evidence="1">
    <location>
        <position position="301"/>
    </location>
</feature>
<name>A0A0F9K1L4_9ZZZZ</name>
<organism evidence="1">
    <name type="scientific">marine sediment metagenome</name>
    <dbReference type="NCBI Taxonomy" id="412755"/>
    <lineage>
        <taxon>unclassified sequences</taxon>
        <taxon>metagenomes</taxon>
        <taxon>ecological metagenomes</taxon>
    </lineage>
</organism>
<evidence type="ECO:0008006" key="2">
    <source>
        <dbReference type="Google" id="ProtNLM"/>
    </source>
</evidence>
<sequence>MVRTIKVENASGIVKTWVGKRMEPSSAWSISESDIPNWFGDTTVLADIDSGDLKLIKSEGPTVYYTLAEAQKIYSGPVHLLMTGGPDGEYLCTNASGDLVWGPGAIIVKDEGTPVSADNCTAMNFMGPPITVVDAGAGQVNVTVVALMNIVEDTTPQLGGMLDVNTFGLGDGTNLLLDFVEDASAVNYIQIENEVIGSGPIIRATGADTNINFIIDPKGIGNLVLDGLKWPNVDGTNGQVLKTDGDGQLFWVAAGGGSAVTLAAVQARRTTSFNITTSFADVPLNSTDVETDATVIEHNNT</sequence>
<protein>
    <recommendedName>
        <fullName evidence="2">Major tropism determinant N-terminal domain-containing protein</fullName>
    </recommendedName>
</protein>
<dbReference type="AlphaFoldDB" id="A0A0F9K1L4"/>
<evidence type="ECO:0000313" key="1">
    <source>
        <dbReference type="EMBL" id="KKM75868.1"/>
    </source>
</evidence>
<accession>A0A0F9K1L4</accession>
<proteinExistence type="predicted"/>
<reference evidence="1" key="1">
    <citation type="journal article" date="2015" name="Nature">
        <title>Complex archaea that bridge the gap between prokaryotes and eukaryotes.</title>
        <authorList>
            <person name="Spang A."/>
            <person name="Saw J.H."/>
            <person name="Jorgensen S.L."/>
            <person name="Zaremba-Niedzwiedzka K."/>
            <person name="Martijn J."/>
            <person name="Lind A.E."/>
            <person name="van Eijk R."/>
            <person name="Schleper C."/>
            <person name="Guy L."/>
            <person name="Ettema T.J."/>
        </authorList>
    </citation>
    <scope>NUCLEOTIDE SEQUENCE</scope>
</reference>
<comment type="caution">
    <text evidence="1">The sequence shown here is derived from an EMBL/GenBank/DDBJ whole genome shotgun (WGS) entry which is preliminary data.</text>
</comment>
<gene>
    <name evidence="1" type="ORF">LCGC14_1385930</name>
</gene>
<dbReference type="EMBL" id="LAZR01008902">
    <property type="protein sequence ID" value="KKM75868.1"/>
    <property type="molecule type" value="Genomic_DNA"/>
</dbReference>